<protein>
    <submittedName>
        <fullName evidence="1">Uncharacterized protein</fullName>
    </submittedName>
</protein>
<keyword evidence="2" id="KW-1185">Reference proteome</keyword>
<accession>A0ACC3C2V3</accession>
<gene>
    <name evidence="1" type="ORF">I4F81_006743</name>
</gene>
<dbReference type="Proteomes" id="UP000798662">
    <property type="component" value="Chromosome 2"/>
</dbReference>
<evidence type="ECO:0000313" key="1">
    <source>
        <dbReference type="EMBL" id="KAK1864193.1"/>
    </source>
</evidence>
<dbReference type="EMBL" id="CM020619">
    <property type="protein sequence ID" value="KAK1864193.1"/>
    <property type="molecule type" value="Genomic_DNA"/>
</dbReference>
<comment type="caution">
    <text evidence="1">The sequence shown here is derived from an EMBL/GenBank/DDBJ whole genome shotgun (WGS) entry which is preliminary data.</text>
</comment>
<sequence>MGVTCEAPAVASATWSPVAAHPAPSAPARVAAIGPEPIGPPVIIPPGTNGSIVGDVDYVRAPNMPKECPRTVSIDGPLPTAYDANGTTMLLRPSDFHFNGEACTGTKDTTVLVTRFGKDLADATLELQNLLDVQWLQKKYPGAVLAWDRYGSLKDCGGLKWGFWGFRFMLWVERNGVFEMHFSADVPHGYCVLTTRW</sequence>
<evidence type="ECO:0000313" key="2">
    <source>
        <dbReference type="Proteomes" id="UP000798662"/>
    </source>
</evidence>
<reference evidence="1" key="1">
    <citation type="submission" date="2019-11" db="EMBL/GenBank/DDBJ databases">
        <title>Nori genome reveals adaptations in red seaweeds to the harsh intertidal environment.</title>
        <authorList>
            <person name="Wang D."/>
            <person name="Mao Y."/>
        </authorList>
    </citation>
    <scope>NUCLEOTIDE SEQUENCE</scope>
    <source>
        <tissue evidence="1">Gametophyte</tissue>
    </source>
</reference>
<organism evidence="1 2">
    <name type="scientific">Pyropia yezoensis</name>
    <name type="common">Susabi-nori</name>
    <name type="synonym">Porphyra yezoensis</name>
    <dbReference type="NCBI Taxonomy" id="2788"/>
    <lineage>
        <taxon>Eukaryota</taxon>
        <taxon>Rhodophyta</taxon>
        <taxon>Bangiophyceae</taxon>
        <taxon>Bangiales</taxon>
        <taxon>Bangiaceae</taxon>
        <taxon>Pyropia</taxon>
    </lineage>
</organism>
<name>A0ACC3C2V3_PYRYE</name>
<proteinExistence type="predicted"/>